<dbReference type="Pfam" id="PF03029">
    <property type="entry name" value="ATP_bind_1"/>
    <property type="match status" value="1"/>
</dbReference>
<dbReference type="VEuPathDB" id="GiardiaDB:GL50803_008513"/>
<dbReference type="InterPro" id="IPR030228">
    <property type="entry name" value="Gpn3"/>
</dbReference>
<evidence type="ECO:0000256" key="2">
    <source>
        <dbReference type="ARBA" id="ARBA00014587"/>
    </source>
</evidence>
<dbReference type="VEuPathDB" id="GiardiaDB:DHA2_8513"/>
<sequence>MYPLFCSLCRVKEMGKFCQIVVGPAGSGKSTYCAILQDHFSLLHRTVSVFNFDPASETIPYTAAVDIREFVSVQDVMEYCSLGPNGALVYALEYALSDPSQQAWIDDALGDYPDDYLLIDFAGQVELFTYYDCIGILSRALQARGYTVLLVYIAEAQKFQTRSSYLSTVLVAMSAMSSCGTPFLPVMSKVDLLGPELQAQLLGTGYDELHDLVASIAQLHTTKPRPLDTAIEQAVVAEGGLCFAPYTATEPETVHAVATRADLILGFGEDEEPPNPPDLE</sequence>
<dbReference type="VEuPathDB" id="GiardiaDB:QR46_2044"/>
<keyword evidence="5 6" id="KW-0342">GTP-binding</keyword>
<organism evidence="7 8">
    <name type="scientific">Giardia intestinalis</name>
    <name type="common">Giardia lamblia</name>
    <dbReference type="NCBI Taxonomy" id="5741"/>
    <lineage>
        <taxon>Eukaryota</taxon>
        <taxon>Metamonada</taxon>
        <taxon>Diplomonadida</taxon>
        <taxon>Hexamitidae</taxon>
        <taxon>Giardiinae</taxon>
        <taxon>Giardia</taxon>
    </lineage>
</organism>
<evidence type="ECO:0000313" key="7">
    <source>
        <dbReference type="EMBL" id="ESU43118.1"/>
    </source>
</evidence>
<dbReference type="PANTHER" id="PTHR21231">
    <property type="entry name" value="XPA-BINDING PROTEIN 1-RELATED"/>
    <property type="match status" value="1"/>
</dbReference>
<comment type="subunit">
    <text evidence="6">Binds to RNA polymerase II (RNAPII).</text>
</comment>
<accession>V6TVX6</accession>
<reference evidence="8" key="1">
    <citation type="submission" date="2012-02" db="EMBL/GenBank/DDBJ databases">
        <title>Genome sequencing of Giardia lamblia Genotypes A2 and B isolates (DH and GS) and comparative analysis with the genomes of Genotypes A1 and E (WB and Pig).</title>
        <authorList>
            <person name="Adam R."/>
            <person name="Dahlstrom E."/>
            <person name="Martens C."/>
            <person name="Bruno D."/>
            <person name="Barbian K."/>
            <person name="Porcella S.F."/>
            <person name="Nash T."/>
        </authorList>
    </citation>
    <scope>NUCLEOTIDE SEQUENCE</scope>
    <source>
        <strain evidence="8">GS</strain>
    </source>
</reference>
<evidence type="ECO:0000256" key="5">
    <source>
        <dbReference type="ARBA" id="ARBA00023134"/>
    </source>
</evidence>
<dbReference type="Gene3D" id="3.40.50.300">
    <property type="entry name" value="P-loop containing nucleotide triphosphate hydrolases"/>
    <property type="match status" value="1"/>
</dbReference>
<dbReference type="OrthoDB" id="5839at2759"/>
<dbReference type="VEuPathDB" id="GiardiaDB:GL50581_2022"/>
<name>V6TVX6_GIAIN</name>
<keyword evidence="4 6" id="KW-0378">Hydrolase</keyword>
<dbReference type="PANTHER" id="PTHR21231:SF7">
    <property type="entry name" value="GPN-LOOP GTPASE 3"/>
    <property type="match status" value="1"/>
</dbReference>
<evidence type="ECO:0000256" key="1">
    <source>
        <dbReference type="ARBA" id="ARBA00005290"/>
    </source>
</evidence>
<protein>
    <recommendedName>
        <fullName evidence="2 6">GPN-loop GTPase 3</fullName>
    </recommendedName>
</protein>
<dbReference type="AlphaFoldDB" id="V6TVX6"/>
<dbReference type="FunFam" id="3.40.50.300:FF:003563">
    <property type="entry name" value="GPN-loop GTPase 3"/>
    <property type="match status" value="1"/>
</dbReference>
<evidence type="ECO:0000256" key="6">
    <source>
        <dbReference type="RuleBase" id="RU365059"/>
    </source>
</evidence>
<dbReference type="GO" id="GO:0003924">
    <property type="term" value="F:GTPase activity"/>
    <property type="evidence" value="ECO:0007669"/>
    <property type="project" value="TreeGrafter"/>
</dbReference>
<evidence type="ECO:0000256" key="4">
    <source>
        <dbReference type="ARBA" id="ARBA00022801"/>
    </source>
</evidence>
<keyword evidence="3 6" id="KW-0547">Nucleotide-binding</keyword>
<dbReference type="InterPro" id="IPR004130">
    <property type="entry name" value="Gpn"/>
</dbReference>
<dbReference type="eggNOG" id="KOG1534">
    <property type="taxonomic scope" value="Eukaryota"/>
</dbReference>
<evidence type="ECO:0000313" key="8">
    <source>
        <dbReference type="Proteomes" id="UP000018040"/>
    </source>
</evidence>
<proteinExistence type="inferred from homology"/>
<dbReference type="SUPFAM" id="SSF52540">
    <property type="entry name" value="P-loop containing nucleoside triphosphate hydrolases"/>
    <property type="match status" value="1"/>
</dbReference>
<comment type="similarity">
    <text evidence="1 6">Belongs to the GPN-loop GTPase family.</text>
</comment>
<dbReference type="GO" id="GO:0005525">
    <property type="term" value="F:GTP binding"/>
    <property type="evidence" value="ECO:0007669"/>
    <property type="project" value="UniProtKB-KW"/>
</dbReference>
<gene>
    <name evidence="7" type="ORF">GSB_8513</name>
</gene>
<dbReference type="Proteomes" id="UP000018040">
    <property type="component" value="Unassembled WGS sequence"/>
</dbReference>
<reference evidence="7 8" key="2">
    <citation type="journal article" date="2013" name="Genome Biol. Evol.">
        <title>Genome sequencing of Giardia lamblia genotypes A2 and B isolates (DH and GS) and comparative analysis with the genomes of genotypes A1 and E (WB and Pig).</title>
        <authorList>
            <person name="Adam R.D."/>
            <person name="Dahlstrom E.W."/>
            <person name="Martens C.A."/>
            <person name="Bruno D.P."/>
            <person name="Barbian K.D."/>
            <person name="Ricklefs S.M."/>
            <person name="Hernandez M.M."/>
            <person name="Narla N.P."/>
            <person name="Patel R.B."/>
            <person name="Porcella S.F."/>
            <person name="Nash T.E."/>
        </authorList>
    </citation>
    <scope>NUCLEOTIDE SEQUENCE [LARGE SCALE GENOMIC DNA]</scope>
    <source>
        <strain evidence="7 8">GS</strain>
    </source>
</reference>
<dbReference type="CDD" id="cd17872">
    <property type="entry name" value="GPN3"/>
    <property type="match status" value="1"/>
</dbReference>
<dbReference type="InterPro" id="IPR027417">
    <property type="entry name" value="P-loop_NTPase"/>
</dbReference>
<dbReference type="EMBL" id="AHHH01000059">
    <property type="protein sequence ID" value="ESU43118.1"/>
    <property type="molecule type" value="Genomic_DNA"/>
</dbReference>
<comment type="function">
    <text evidence="6">Small GTPase required for proper nuclear import of RNA polymerase II and III (RNAPII and RNAPIII). May act at an RNAP assembly step prior to nuclear import.</text>
</comment>
<comment type="caution">
    <text evidence="7">The sequence shown here is derived from an EMBL/GenBank/DDBJ whole genome shotgun (WGS) entry which is preliminary data.</text>
</comment>
<evidence type="ECO:0000256" key="3">
    <source>
        <dbReference type="ARBA" id="ARBA00022741"/>
    </source>
</evidence>